<reference evidence="3" key="1">
    <citation type="journal article" date="2014" name="Front. Microbiol.">
        <title>High frequency of phylogenetically diverse reductive dehalogenase-homologous genes in deep subseafloor sedimentary metagenomes.</title>
        <authorList>
            <person name="Kawai M."/>
            <person name="Futagami T."/>
            <person name="Toyoda A."/>
            <person name="Takaki Y."/>
            <person name="Nishi S."/>
            <person name="Hori S."/>
            <person name="Arai W."/>
            <person name="Tsubouchi T."/>
            <person name="Morono Y."/>
            <person name="Uchiyama I."/>
            <person name="Ito T."/>
            <person name="Fujiyama A."/>
            <person name="Inagaki F."/>
            <person name="Takami H."/>
        </authorList>
    </citation>
    <scope>NUCLEOTIDE SEQUENCE</scope>
    <source>
        <strain evidence="3">Expedition CK06-06</strain>
    </source>
</reference>
<dbReference type="Pfam" id="PF05168">
    <property type="entry name" value="HEPN"/>
    <property type="match status" value="1"/>
</dbReference>
<evidence type="ECO:0000259" key="2">
    <source>
        <dbReference type="Pfam" id="PF05168"/>
    </source>
</evidence>
<comment type="similarity">
    <text evidence="1">Belongs to the UPF0332 family.</text>
</comment>
<dbReference type="InterPro" id="IPR052226">
    <property type="entry name" value="UPF0332_toxin"/>
</dbReference>
<dbReference type="EMBL" id="BARV01036675">
    <property type="protein sequence ID" value="GAI56254.1"/>
    <property type="molecule type" value="Genomic_DNA"/>
</dbReference>
<proteinExistence type="inferred from homology"/>
<feature type="non-terminal residue" evidence="3">
    <location>
        <position position="1"/>
    </location>
</feature>
<dbReference type="PANTHER" id="PTHR36565">
    <property type="entry name" value="UPF0332 PROTEIN TM_1000"/>
    <property type="match status" value="1"/>
</dbReference>
<gene>
    <name evidence="3" type="ORF">S06H3_56925</name>
</gene>
<sequence length="70" mass="8128">YCVARYLGEEYVGKGKLPRVVVDLLDRLRNLRHTNLYQLDFFVTKEEAEEAIKSAEIVIEEIASLIKCKQ</sequence>
<comment type="caution">
    <text evidence="3">The sequence shown here is derived from an EMBL/GenBank/DDBJ whole genome shotgun (WGS) entry which is preliminary data.</text>
</comment>
<evidence type="ECO:0000256" key="1">
    <source>
        <dbReference type="ARBA" id="ARBA00038248"/>
    </source>
</evidence>
<dbReference type="PANTHER" id="PTHR36565:SF5">
    <property type="entry name" value="TOXIN MJ0605-RELATED"/>
    <property type="match status" value="1"/>
</dbReference>
<accession>X1RL31</accession>
<feature type="domain" description="HEPN" evidence="2">
    <location>
        <begin position="3"/>
        <end position="62"/>
    </location>
</feature>
<evidence type="ECO:0000313" key="3">
    <source>
        <dbReference type="EMBL" id="GAI56254.1"/>
    </source>
</evidence>
<name>X1RL31_9ZZZZ</name>
<dbReference type="Gene3D" id="1.20.120.330">
    <property type="entry name" value="Nucleotidyltransferases domain 2"/>
    <property type="match status" value="1"/>
</dbReference>
<dbReference type="InterPro" id="IPR007842">
    <property type="entry name" value="HEPN_dom"/>
</dbReference>
<dbReference type="AlphaFoldDB" id="X1RL31"/>
<organism evidence="3">
    <name type="scientific">marine sediment metagenome</name>
    <dbReference type="NCBI Taxonomy" id="412755"/>
    <lineage>
        <taxon>unclassified sequences</taxon>
        <taxon>metagenomes</taxon>
        <taxon>ecological metagenomes</taxon>
    </lineage>
</organism>
<protein>
    <recommendedName>
        <fullName evidence="2">HEPN domain-containing protein</fullName>
    </recommendedName>
</protein>